<feature type="compositionally biased region" description="Pro residues" evidence="1">
    <location>
        <begin position="132"/>
        <end position="141"/>
    </location>
</feature>
<feature type="region of interest" description="Disordered" evidence="1">
    <location>
        <begin position="26"/>
        <end position="55"/>
    </location>
</feature>
<proteinExistence type="predicted"/>
<feature type="region of interest" description="Disordered" evidence="1">
    <location>
        <begin position="82"/>
        <end position="141"/>
    </location>
</feature>
<gene>
    <name evidence="3" type="ORF">N7468_002151</name>
</gene>
<feature type="chain" id="PRO_5040960623" evidence="2">
    <location>
        <begin position="21"/>
        <end position="161"/>
    </location>
</feature>
<feature type="signal peptide" evidence="2">
    <location>
        <begin position="1"/>
        <end position="20"/>
    </location>
</feature>
<dbReference type="Proteomes" id="UP001150941">
    <property type="component" value="Unassembled WGS sequence"/>
</dbReference>
<evidence type="ECO:0000256" key="2">
    <source>
        <dbReference type="SAM" id="SignalP"/>
    </source>
</evidence>
<feature type="compositionally biased region" description="Low complexity" evidence="1">
    <location>
        <begin position="106"/>
        <end position="131"/>
    </location>
</feature>
<reference evidence="3" key="2">
    <citation type="journal article" date="2023" name="IMA Fungus">
        <title>Comparative genomic study of the Penicillium genus elucidates a diverse pangenome and 15 lateral gene transfer events.</title>
        <authorList>
            <person name="Petersen C."/>
            <person name="Sorensen T."/>
            <person name="Nielsen M.R."/>
            <person name="Sondergaard T.E."/>
            <person name="Sorensen J.L."/>
            <person name="Fitzpatrick D.A."/>
            <person name="Frisvad J.C."/>
            <person name="Nielsen K.L."/>
        </authorList>
    </citation>
    <scope>NUCLEOTIDE SEQUENCE</scope>
    <source>
        <strain evidence="3">IBT 19713</strain>
    </source>
</reference>
<dbReference type="GeneID" id="83198751"/>
<sequence length="161" mass="15555">MRASIFFATLSAFAISGAIAQDSSSAAADTSVPPNPETQYLTETNSLGVPTGQPSVITSQPAVVTSQPAVVTSQTAAASIPAGLTAPVVTPVTNSGSTTLVTGTRPASSSSTADSSSSTETDSSSTSSTALPPAPTALPTVPPMATAGMGLAAGAALLAFL</sequence>
<feature type="compositionally biased region" description="Polar residues" evidence="1">
    <location>
        <begin position="91"/>
        <end position="102"/>
    </location>
</feature>
<dbReference type="EMBL" id="JAPQKS010000002">
    <property type="protein sequence ID" value="KAJ5247168.1"/>
    <property type="molecule type" value="Genomic_DNA"/>
</dbReference>
<dbReference type="OrthoDB" id="5429002at2759"/>
<reference evidence="3" key="1">
    <citation type="submission" date="2022-11" db="EMBL/GenBank/DDBJ databases">
        <authorList>
            <person name="Petersen C."/>
        </authorList>
    </citation>
    <scope>NUCLEOTIDE SEQUENCE</scope>
    <source>
        <strain evidence="3">IBT 19713</strain>
    </source>
</reference>
<organism evidence="3 4">
    <name type="scientific">Penicillium chermesinum</name>
    <dbReference type="NCBI Taxonomy" id="63820"/>
    <lineage>
        <taxon>Eukaryota</taxon>
        <taxon>Fungi</taxon>
        <taxon>Dikarya</taxon>
        <taxon>Ascomycota</taxon>
        <taxon>Pezizomycotina</taxon>
        <taxon>Eurotiomycetes</taxon>
        <taxon>Eurotiomycetidae</taxon>
        <taxon>Eurotiales</taxon>
        <taxon>Aspergillaceae</taxon>
        <taxon>Penicillium</taxon>
    </lineage>
</organism>
<evidence type="ECO:0000313" key="3">
    <source>
        <dbReference type="EMBL" id="KAJ5247168.1"/>
    </source>
</evidence>
<name>A0A9W9PK39_9EURO</name>
<accession>A0A9W9PK39</accession>
<dbReference type="RefSeq" id="XP_058334589.1">
    <property type="nucleotide sequence ID" value="XM_058471448.1"/>
</dbReference>
<protein>
    <submittedName>
        <fullName evidence="3">Uncharacterized protein</fullName>
    </submittedName>
</protein>
<evidence type="ECO:0000256" key="1">
    <source>
        <dbReference type="SAM" id="MobiDB-lite"/>
    </source>
</evidence>
<evidence type="ECO:0000313" key="4">
    <source>
        <dbReference type="Proteomes" id="UP001150941"/>
    </source>
</evidence>
<keyword evidence="4" id="KW-1185">Reference proteome</keyword>
<feature type="compositionally biased region" description="Polar residues" evidence="1">
    <location>
        <begin position="37"/>
        <end position="55"/>
    </location>
</feature>
<keyword evidence="2" id="KW-0732">Signal</keyword>
<comment type="caution">
    <text evidence="3">The sequence shown here is derived from an EMBL/GenBank/DDBJ whole genome shotgun (WGS) entry which is preliminary data.</text>
</comment>
<dbReference type="AlphaFoldDB" id="A0A9W9PK39"/>